<dbReference type="GeneID" id="26793829"/>
<accession>A0A0A7NU04</accession>
<sequence>MIDNKDNQIERKIDYMKEEDKFNYDLINLTTSVIVGSLVSLLLVALFLG</sequence>
<reference evidence="2 3" key="2">
    <citation type="journal article" date="2015" name="Biotechnol. Biofuels">
        <title>Bacteriophage application restores ethanol fermentation characteristics disrupted by Lactobacillus fermentum.</title>
        <authorList>
            <person name="Liu M."/>
            <person name="Bischoff K.M."/>
            <person name="Gill J.J."/>
            <person name="Mire-Criscione M.D."/>
            <person name="Berry J.D."/>
            <person name="Young R."/>
            <person name="Summer E.J."/>
        </authorList>
    </citation>
    <scope>NUCLEOTIDE SEQUENCE [LARGE SCALE GENOMIC DNA]</scope>
</reference>
<dbReference type="Proteomes" id="UP000030922">
    <property type="component" value="Segment"/>
</dbReference>
<feature type="transmembrane region" description="Helical" evidence="1">
    <location>
        <begin position="26"/>
        <end position="48"/>
    </location>
</feature>
<name>A0A0A7NU04_9CAUD</name>
<dbReference type="RefSeq" id="YP_009222279.1">
    <property type="nucleotide sequence ID" value="NC_029058.1"/>
</dbReference>
<keyword evidence="1" id="KW-1133">Transmembrane helix</keyword>
<keyword evidence="1" id="KW-0812">Transmembrane</keyword>
<protein>
    <submittedName>
        <fullName evidence="2">Uncharacterized protein</fullName>
    </submittedName>
</protein>
<proteinExistence type="predicted"/>
<reference evidence="3" key="1">
    <citation type="submission" date="2014-10" db="EMBL/GenBank/DDBJ databases">
        <title>Characterization of Lactobacillus fermentum phage vB_S_LfeInf.</title>
        <authorList>
            <person name="Liu M."/>
            <person name="Gill J.J."/>
            <person name="Berry J."/>
            <person name="Young R.III."/>
            <person name="Summer E.J."/>
        </authorList>
    </citation>
    <scope>NUCLEOTIDE SEQUENCE [LARGE SCALE GENOMIC DNA]</scope>
</reference>
<evidence type="ECO:0000313" key="3">
    <source>
        <dbReference type="Proteomes" id="UP000030922"/>
    </source>
</evidence>
<evidence type="ECO:0000313" key="2">
    <source>
        <dbReference type="EMBL" id="AIZ94667.1"/>
    </source>
</evidence>
<gene>
    <name evidence="2" type="ORF">LfeInf_041</name>
</gene>
<dbReference type="EMBL" id="KP054477">
    <property type="protein sequence ID" value="AIZ94667.1"/>
    <property type="molecule type" value="Genomic_DNA"/>
</dbReference>
<evidence type="ECO:0000256" key="1">
    <source>
        <dbReference type="SAM" id="Phobius"/>
    </source>
</evidence>
<keyword evidence="1" id="KW-0472">Membrane</keyword>
<organism evidence="2 3">
    <name type="scientific">Lactobacillus phage LfeInf</name>
    <dbReference type="NCBI Taxonomy" id="1567484"/>
    <lineage>
        <taxon>Viruses</taxon>
        <taxon>Duplodnaviria</taxon>
        <taxon>Heunggongvirae</taxon>
        <taxon>Uroviricota</taxon>
        <taxon>Caudoviricetes</taxon>
        <taxon>Herelleviridae</taxon>
        <taxon>Hopescreekvirus</taxon>
        <taxon>Hopescreekvirus LfeInf</taxon>
    </lineage>
</organism>
<dbReference type="KEGG" id="vg:26793829"/>
<keyword evidence="3" id="KW-1185">Reference proteome</keyword>